<evidence type="ECO:0000256" key="1">
    <source>
        <dbReference type="PROSITE-ProRule" id="PRU00047"/>
    </source>
</evidence>
<protein>
    <submittedName>
        <fullName evidence="4">Retrovirus-related Pol polyprotein from transposon TNT 1-94</fullName>
    </submittedName>
</protein>
<dbReference type="InterPro" id="IPR036875">
    <property type="entry name" value="Znf_CCHC_sf"/>
</dbReference>
<dbReference type="AlphaFoldDB" id="A0A6L2K2L6"/>
<dbReference type="GO" id="GO:0003676">
    <property type="term" value="F:nucleic acid binding"/>
    <property type="evidence" value="ECO:0007669"/>
    <property type="project" value="InterPro"/>
</dbReference>
<dbReference type="GO" id="GO:0008270">
    <property type="term" value="F:zinc ion binding"/>
    <property type="evidence" value="ECO:0007669"/>
    <property type="project" value="UniProtKB-KW"/>
</dbReference>
<proteinExistence type="predicted"/>
<dbReference type="InterPro" id="IPR025724">
    <property type="entry name" value="GAG-pre-integrase_dom"/>
</dbReference>
<dbReference type="SMART" id="SM00343">
    <property type="entry name" value="ZnF_C2HC"/>
    <property type="match status" value="1"/>
</dbReference>
<dbReference type="InterPro" id="IPR001878">
    <property type="entry name" value="Znf_CCHC"/>
</dbReference>
<keyword evidence="1" id="KW-0479">Metal-binding</keyword>
<dbReference type="Pfam" id="PF07727">
    <property type="entry name" value="RVT_2"/>
    <property type="match status" value="1"/>
</dbReference>
<feature type="region of interest" description="Disordered" evidence="2">
    <location>
        <begin position="796"/>
        <end position="815"/>
    </location>
</feature>
<feature type="region of interest" description="Disordered" evidence="2">
    <location>
        <begin position="259"/>
        <end position="284"/>
    </location>
</feature>
<evidence type="ECO:0000256" key="2">
    <source>
        <dbReference type="SAM" id="MobiDB-lite"/>
    </source>
</evidence>
<dbReference type="Pfam" id="PF13976">
    <property type="entry name" value="gag_pre-integrs"/>
    <property type="match status" value="1"/>
</dbReference>
<feature type="compositionally biased region" description="Polar residues" evidence="2">
    <location>
        <begin position="189"/>
        <end position="203"/>
    </location>
</feature>
<accession>A0A6L2K2L6</accession>
<evidence type="ECO:0000259" key="3">
    <source>
        <dbReference type="PROSITE" id="PS50158"/>
    </source>
</evidence>
<dbReference type="Pfam" id="PF14223">
    <property type="entry name" value="Retrotran_gag_2"/>
    <property type="match status" value="1"/>
</dbReference>
<keyword evidence="1" id="KW-0863">Zinc-finger</keyword>
<dbReference type="Pfam" id="PF00098">
    <property type="entry name" value="zf-CCHC"/>
    <property type="match status" value="1"/>
</dbReference>
<comment type="caution">
    <text evidence="4">The sequence shown here is derived from an EMBL/GenBank/DDBJ whole genome shotgun (WGS) entry which is preliminary data.</text>
</comment>
<feature type="compositionally biased region" description="Polar residues" evidence="2">
    <location>
        <begin position="259"/>
        <end position="275"/>
    </location>
</feature>
<dbReference type="PANTHER" id="PTHR11439">
    <property type="entry name" value="GAG-POL-RELATED RETROTRANSPOSON"/>
    <property type="match status" value="1"/>
</dbReference>
<dbReference type="InterPro" id="IPR057670">
    <property type="entry name" value="SH3_retrovirus"/>
</dbReference>
<keyword evidence="1" id="KW-0862">Zinc</keyword>
<feature type="region of interest" description="Disordered" evidence="2">
    <location>
        <begin position="184"/>
        <end position="238"/>
    </location>
</feature>
<evidence type="ECO:0000313" key="4">
    <source>
        <dbReference type="EMBL" id="GEU42977.1"/>
    </source>
</evidence>
<dbReference type="Pfam" id="PF25597">
    <property type="entry name" value="SH3_retrovirus"/>
    <property type="match status" value="1"/>
</dbReference>
<feature type="domain" description="CCHC-type" evidence="3">
    <location>
        <begin position="315"/>
        <end position="330"/>
    </location>
</feature>
<dbReference type="PROSITE" id="PS50158">
    <property type="entry name" value="ZF_CCHC"/>
    <property type="match status" value="1"/>
</dbReference>
<dbReference type="SUPFAM" id="SSF57756">
    <property type="entry name" value="Retrovirus zinc finger-like domains"/>
    <property type="match status" value="1"/>
</dbReference>
<reference evidence="4" key="1">
    <citation type="journal article" date="2019" name="Sci. Rep.">
        <title>Draft genome of Tanacetum cinerariifolium, the natural source of mosquito coil.</title>
        <authorList>
            <person name="Yamashiro T."/>
            <person name="Shiraishi A."/>
            <person name="Satake H."/>
            <person name="Nakayama K."/>
        </authorList>
    </citation>
    <scope>NUCLEOTIDE SEQUENCE</scope>
</reference>
<organism evidence="4">
    <name type="scientific">Tanacetum cinerariifolium</name>
    <name type="common">Dalmatian daisy</name>
    <name type="synonym">Chrysanthemum cinerariifolium</name>
    <dbReference type="NCBI Taxonomy" id="118510"/>
    <lineage>
        <taxon>Eukaryota</taxon>
        <taxon>Viridiplantae</taxon>
        <taxon>Streptophyta</taxon>
        <taxon>Embryophyta</taxon>
        <taxon>Tracheophyta</taxon>
        <taxon>Spermatophyta</taxon>
        <taxon>Magnoliopsida</taxon>
        <taxon>eudicotyledons</taxon>
        <taxon>Gunneridae</taxon>
        <taxon>Pentapetalae</taxon>
        <taxon>asterids</taxon>
        <taxon>campanulids</taxon>
        <taxon>Asterales</taxon>
        <taxon>Asteraceae</taxon>
        <taxon>Asteroideae</taxon>
        <taxon>Anthemideae</taxon>
        <taxon>Anthemidinae</taxon>
        <taxon>Tanacetum</taxon>
    </lineage>
</organism>
<feature type="compositionally biased region" description="Basic and acidic residues" evidence="2">
    <location>
        <begin position="224"/>
        <end position="238"/>
    </location>
</feature>
<dbReference type="EMBL" id="BKCJ010001644">
    <property type="protein sequence ID" value="GEU42977.1"/>
    <property type="molecule type" value="Genomic_DNA"/>
</dbReference>
<name>A0A6L2K2L6_TANCI</name>
<dbReference type="InterPro" id="IPR013103">
    <property type="entry name" value="RVT_2"/>
</dbReference>
<gene>
    <name evidence="4" type="ORF">Tci_014955</name>
</gene>
<dbReference type="Gene3D" id="4.10.60.10">
    <property type="entry name" value="Zinc finger, CCHC-type"/>
    <property type="match status" value="1"/>
</dbReference>
<sequence>MLAMRRYAQWQSRFLRYIDTRLNRDSLRKCILKGPYQPTIVTIPAVPAIKSSPVLEKKAIHFLLTGIGDDIYSTVDACKTANEMWIAIERLQQGEYLNIQDVKTNLFWEFGKFTSHDGESIESYYSRFYKMMNEMIRNNLTVATLQVNVQFLQQLQPEWSRFVTIVKQQYDLDTVSYHKIFDAPKSHKSYPTQPKTSIPTRSHATTKHKSKEIARPITPPSELASKEDSDPEQAQRNKDVQKNLALIAKYFKNIYKPNNNNLRTSSNSINKNVDTTPRYKNDNRTRQFGNQRTLTVVGARENVGSLVVQQIGIQCFNCKEFGHFVKECRKPKRVKYSTCHKEKLLLCKQAEKGVSLQTEHADWLENTYEEIDEQELEAHYSFMAKIQEVLPPESNSTTEPLEQVQNDAEYNVFANVNQHSEQYESTSNTCLVEKDDSNVTPDSPDMCDNDIQTDQNAEDEHAALANLKLDVDENKNIQKQLKKANTSLAHELTKCKSILAETGVNHRTNVSRPQLKSNQMKDKVMPNNSKVKDIKTEVEDHHRISSISNQTKSVTACNNILKSITLKGNDLLTGNRGYDLYTISLQESNSSTPIYLMAKASPTQAWLWHRRLCHLNFDYINLILKKDVVIGLPKLKYIKDQLCSSWEVSKAKRSSFKTKTVPSSKGRLNLLHMNLCGPMRLLASMERDTFWKPSIKHLYIFGCICYLTRDGENLDKMKEKRDPCILVGYSIKSKGYRLYNKRTKVSGYDNPVPIPQIQNVSPSADTSVPSQQELDLLFGPLYDEFFNAGSSSVNKTFSPTDNSKQQDTPPIMNIQSSTEPTILTNANAEENTEEVYIAQPDRFVDPNHPDKVYRLRKALYGLKHAPRAWTPDPPIPARSDIVQAVCYCARYQARTTETHLKEVKRIFRYLRGTIDMGLLYAKDSGFKLTEAEYVTLYASCAQVMWMRTQLEDYGFNYNKIPLYCDSQSAIEISCNPMQHSNTRYKRQCCSLILVDSDLIPHDHAQTTKTYYKHQDSRIMKAQVLKTKTSANSDIKDPSLETKL</sequence>
<dbReference type="PANTHER" id="PTHR11439:SF495">
    <property type="entry name" value="REVERSE TRANSCRIPTASE, RNA-DEPENDENT DNA POLYMERASE-RELATED"/>
    <property type="match status" value="1"/>
</dbReference>